<reference evidence="1" key="1">
    <citation type="submission" date="2020-05" db="EMBL/GenBank/DDBJ databases">
        <title>Large-scale comparative analyses of tick genomes elucidate their genetic diversity and vector capacities.</title>
        <authorList>
            <person name="Jia N."/>
            <person name="Wang J."/>
            <person name="Shi W."/>
            <person name="Du L."/>
            <person name="Sun Y."/>
            <person name="Zhan W."/>
            <person name="Jiang J."/>
            <person name="Wang Q."/>
            <person name="Zhang B."/>
            <person name="Ji P."/>
            <person name="Sakyi L.B."/>
            <person name="Cui X."/>
            <person name="Yuan T."/>
            <person name="Jiang B."/>
            <person name="Yang W."/>
            <person name="Lam T.T.-Y."/>
            <person name="Chang Q."/>
            <person name="Ding S."/>
            <person name="Wang X."/>
            <person name="Zhu J."/>
            <person name="Ruan X."/>
            <person name="Zhao L."/>
            <person name="Wei J."/>
            <person name="Que T."/>
            <person name="Du C."/>
            <person name="Cheng J."/>
            <person name="Dai P."/>
            <person name="Han X."/>
            <person name="Huang E."/>
            <person name="Gao Y."/>
            <person name="Liu J."/>
            <person name="Shao H."/>
            <person name="Ye R."/>
            <person name="Li L."/>
            <person name="Wei W."/>
            <person name="Wang X."/>
            <person name="Wang C."/>
            <person name="Yang T."/>
            <person name="Huo Q."/>
            <person name="Li W."/>
            <person name="Guo W."/>
            <person name="Chen H."/>
            <person name="Zhou L."/>
            <person name="Ni X."/>
            <person name="Tian J."/>
            <person name="Zhou Y."/>
            <person name="Sheng Y."/>
            <person name="Liu T."/>
            <person name="Pan Y."/>
            <person name="Xia L."/>
            <person name="Li J."/>
            <person name="Zhao F."/>
            <person name="Cao W."/>
        </authorList>
    </citation>
    <scope>NUCLEOTIDE SEQUENCE</scope>
    <source>
        <strain evidence="1">Dsil-2018</strain>
    </source>
</reference>
<proteinExistence type="predicted"/>
<accession>A0ACB8D5T1</accession>
<sequence>MVAAFVLVLARKVTAFAARKEPVCSAGDFPEHARRLLSKLNISAEPCHDFHAYIGGGADDDAASTTDALDCFNGSKVLHALLRPGLEGNYTPRTTLEAPIALDRCADRSGASEAIEDIAHAVNGRPWAPLVSVFLIIIVTASRGHAPPRERQKKKMMSSLVLVTALALPFAEAFAGTVNPNYYEIVSLNDFCDNKENKKDLRNTTQSKSAAIVTATQFRDMRGSIKDGCSIDLSTKGTAGLIVSLVEMNLRSGVLNRSCIDYVNIVTKFHIPSDKDERCGRVRADEYRYFATSQSLQLRLHSRTPLSTFFDGYTLAVVVTSFTEASSRDGGCAPHEFQCVAGGRCIYKHYQCDNINNCGDNSDEEQLGNSMCREHRGRFRNALVVPPLFPVL</sequence>
<evidence type="ECO:0000313" key="2">
    <source>
        <dbReference type="Proteomes" id="UP000821865"/>
    </source>
</evidence>
<comment type="caution">
    <text evidence="1">The sequence shown here is derived from an EMBL/GenBank/DDBJ whole genome shotgun (WGS) entry which is preliminary data.</text>
</comment>
<organism evidence="1 2">
    <name type="scientific">Dermacentor silvarum</name>
    <name type="common">Tick</name>
    <dbReference type="NCBI Taxonomy" id="543639"/>
    <lineage>
        <taxon>Eukaryota</taxon>
        <taxon>Metazoa</taxon>
        <taxon>Ecdysozoa</taxon>
        <taxon>Arthropoda</taxon>
        <taxon>Chelicerata</taxon>
        <taxon>Arachnida</taxon>
        <taxon>Acari</taxon>
        <taxon>Parasitiformes</taxon>
        <taxon>Ixodida</taxon>
        <taxon>Ixodoidea</taxon>
        <taxon>Ixodidae</taxon>
        <taxon>Rhipicephalinae</taxon>
        <taxon>Dermacentor</taxon>
    </lineage>
</organism>
<dbReference type="EMBL" id="CM023472">
    <property type="protein sequence ID" value="KAH7959792.1"/>
    <property type="molecule type" value="Genomic_DNA"/>
</dbReference>
<protein>
    <submittedName>
        <fullName evidence="1">Uncharacterized protein</fullName>
    </submittedName>
</protein>
<evidence type="ECO:0000313" key="1">
    <source>
        <dbReference type="EMBL" id="KAH7959792.1"/>
    </source>
</evidence>
<name>A0ACB8D5T1_DERSI</name>
<keyword evidence="2" id="KW-1185">Reference proteome</keyword>
<gene>
    <name evidence="1" type="ORF">HPB49_013856</name>
</gene>
<dbReference type="Proteomes" id="UP000821865">
    <property type="component" value="Chromosome 3"/>
</dbReference>